<keyword evidence="1" id="KW-0812">Transmembrane</keyword>
<evidence type="ECO:0000256" key="1">
    <source>
        <dbReference type="SAM" id="Phobius"/>
    </source>
</evidence>
<gene>
    <name evidence="2" type="ORF">BN1096_630027</name>
</gene>
<sequence>MSLELKSHPVRHIVLTMIELAIATIFLNIINTSHKTYE</sequence>
<dbReference type="AlphaFoldDB" id="A0A069AEI6"/>
<accession>A0A069AEI6</accession>
<evidence type="ECO:0000313" key="2">
    <source>
        <dbReference type="EMBL" id="CDS87774.1"/>
    </source>
</evidence>
<protein>
    <submittedName>
        <fullName evidence="2">Uncharacterized protein</fullName>
    </submittedName>
</protein>
<name>A0A069AEI6_CLODI</name>
<keyword evidence="1" id="KW-1133">Transmembrane helix</keyword>
<dbReference type="EMBL" id="LK932517">
    <property type="protein sequence ID" value="CDS87774.1"/>
    <property type="molecule type" value="Genomic_DNA"/>
</dbReference>
<keyword evidence="1" id="KW-0472">Membrane</keyword>
<organism evidence="2">
    <name type="scientific">Clostridioides difficile</name>
    <name type="common">Peptoclostridium difficile</name>
    <dbReference type="NCBI Taxonomy" id="1496"/>
    <lineage>
        <taxon>Bacteria</taxon>
        <taxon>Bacillati</taxon>
        <taxon>Bacillota</taxon>
        <taxon>Clostridia</taxon>
        <taxon>Peptostreptococcales</taxon>
        <taxon>Peptostreptococcaceae</taxon>
        <taxon>Clostridioides</taxon>
    </lineage>
</organism>
<reference evidence="2" key="1">
    <citation type="submission" date="2014-07" db="EMBL/GenBank/DDBJ databases">
        <authorList>
            <person name="Monot Marc"/>
        </authorList>
    </citation>
    <scope>NUCLEOTIDE SEQUENCE</scope>
</reference>
<proteinExistence type="predicted"/>
<feature type="transmembrane region" description="Helical" evidence="1">
    <location>
        <begin position="12"/>
        <end position="30"/>
    </location>
</feature>